<dbReference type="SUPFAM" id="SSF144083">
    <property type="entry name" value="Magnesium transport protein CorA, transmembrane region"/>
    <property type="match status" value="1"/>
</dbReference>
<evidence type="ECO:0000256" key="5">
    <source>
        <dbReference type="SAM" id="Phobius"/>
    </source>
</evidence>
<keyword evidence="2 5" id="KW-0812">Transmembrane</keyword>
<comment type="caution">
    <text evidence="6">The sequence shown here is derived from an EMBL/GenBank/DDBJ whole genome shotgun (WGS) entry which is preliminary data.</text>
</comment>
<keyword evidence="7" id="KW-1185">Reference proteome</keyword>
<evidence type="ECO:0000256" key="1">
    <source>
        <dbReference type="ARBA" id="ARBA00004651"/>
    </source>
</evidence>
<dbReference type="GO" id="GO:0015087">
    <property type="term" value="F:cobalt ion transmembrane transporter activity"/>
    <property type="evidence" value="ECO:0007669"/>
    <property type="project" value="TreeGrafter"/>
</dbReference>
<dbReference type="GO" id="GO:0000287">
    <property type="term" value="F:magnesium ion binding"/>
    <property type="evidence" value="ECO:0007669"/>
    <property type="project" value="TreeGrafter"/>
</dbReference>
<dbReference type="PANTHER" id="PTHR46494">
    <property type="entry name" value="CORA FAMILY METAL ION TRANSPORTER (EUROFUNG)"/>
    <property type="match status" value="1"/>
</dbReference>
<dbReference type="GO" id="GO:0015095">
    <property type="term" value="F:magnesium ion transmembrane transporter activity"/>
    <property type="evidence" value="ECO:0007669"/>
    <property type="project" value="TreeGrafter"/>
</dbReference>
<proteinExistence type="predicted"/>
<protein>
    <recommendedName>
        <fullName evidence="8">CorA-like Mg2+ transporter protein</fullName>
    </recommendedName>
</protein>
<sequence length="280" mass="32154">MGAAMIRSDTVPEISDVLHAAQTDGKDASHPLLLLFHLFLSHHRTTSEMLLKILEKVETVDSEIMGELQSEKANERPSSAGSHSQGRKKICDFGQLSQMLHEARMELVELAKRNTFESQLRGLLQKELKDESHLIWRMNMYTELSKRHGQYIQSLPERISSQTTVIYSLIARRDARLQYKLAKETVKDSKAMKTLAIITIFFLPGTFVATLFATNMISFTKGQEGWIYAVVVVPLTVIIMVSWILWIRKKKNPYRESDEEQDLESVNDPMLITKKVFKWD</sequence>
<dbReference type="OrthoDB" id="4511107at2759"/>
<dbReference type="Pfam" id="PF01544">
    <property type="entry name" value="CorA"/>
    <property type="match status" value="1"/>
</dbReference>
<dbReference type="STRING" id="2070753.A0A3A2ZNX0"/>
<evidence type="ECO:0000313" key="7">
    <source>
        <dbReference type="Proteomes" id="UP000266188"/>
    </source>
</evidence>
<dbReference type="Gene3D" id="1.20.58.340">
    <property type="entry name" value="Magnesium transport protein CorA, transmembrane region"/>
    <property type="match status" value="1"/>
</dbReference>
<dbReference type="AlphaFoldDB" id="A0A3A2ZNX0"/>
<evidence type="ECO:0008006" key="8">
    <source>
        <dbReference type="Google" id="ProtNLM"/>
    </source>
</evidence>
<keyword evidence="3 5" id="KW-1133">Transmembrane helix</keyword>
<dbReference type="EMBL" id="MVGC01000392">
    <property type="protein sequence ID" value="RJE19565.1"/>
    <property type="molecule type" value="Genomic_DNA"/>
</dbReference>
<evidence type="ECO:0000256" key="4">
    <source>
        <dbReference type="ARBA" id="ARBA00023136"/>
    </source>
</evidence>
<dbReference type="PANTHER" id="PTHR46494:SF1">
    <property type="entry name" value="CORA FAMILY METAL ION TRANSPORTER (EUROFUNG)"/>
    <property type="match status" value="1"/>
</dbReference>
<name>A0A3A2ZNX0_9EURO</name>
<evidence type="ECO:0000313" key="6">
    <source>
        <dbReference type="EMBL" id="RJE19565.1"/>
    </source>
</evidence>
<feature type="transmembrane region" description="Helical" evidence="5">
    <location>
        <begin position="195"/>
        <end position="214"/>
    </location>
</feature>
<dbReference type="GO" id="GO:0005886">
    <property type="term" value="C:plasma membrane"/>
    <property type="evidence" value="ECO:0007669"/>
    <property type="project" value="UniProtKB-SubCell"/>
</dbReference>
<gene>
    <name evidence="6" type="ORF">PHISCL_08099</name>
</gene>
<evidence type="ECO:0000256" key="2">
    <source>
        <dbReference type="ARBA" id="ARBA00022692"/>
    </source>
</evidence>
<organism evidence="6 7">
    <name type="scientific">Aspergillus sclerotialis</name>
    <dbReference type="NCBI Taxonomy" id="2070753"/>
    <lineage>
        <taxon>Eukaryota</taxon>
        <taxon>Fungi</taxon>
        <taxon>Dikarya</taxon>
        <taxon>Ascomycota</taxon>
        <taxon>Pezizomycotina</taxon>
        <taxon>Eurotiomycetes</taxon>
        <taxon>Eurotiomycetidae</taxon>
        <taxon>Eurotiales</taxon>
        <taxon>Aspergillaceae</taxon>
        <taxon>Aspergillus</taxon>
        <taxon>Aspergillus subgen. Polypaecilum</taxon>
    </lineage>
</organism>
<evidence type="ECO:0000256" key="3">
    <source>
        <dbReference type="ARBA" id="ARBA00022989"/>
    </source>
</evidence>
<dbReference type="InterPro" id="IPR002523">
    <property type="entry name" value="MgTranspt_CorA/ZnTranspt_ZntB"/>
</dbReference>
<accession>A0A3A2ZNX0</accession>
<dbReference type="GO" id="GO:0050897">
    <property type="term" value="F:cobalt ion binding"/>
    <property type="evidence" value="ECO:0007669"/>
    <property type="project" value="TreeGrafter"/>
</dbReference>
<feature type="transmembrane region" description="Helical" evidence="5">
    <location>
        <begin position="226"/>
        <end position="247"/>
    </location>
</feature>
<keyword evidence="4 5" id="KW-0472">Membrane</keyword>
<dbReference type="Proteomes" id="UP000266188">
    <property type="component" value="Unassembled WGS sequence"/>
</dbReference>
<reference evidence="7" key="1">
    <citation type="submission" date="2017-02" db="EMBL/GenBank/DDBJ databases">
        <authorList>
            <person name="Tafer H."/>
            <person name="Lopandic K."/>
        </authorList>
    </citation>
    <scope>NUCLEOTIDE SEQUENCE [LARGE SCALE GENOMIC DNA]</scope>
    <source>
        <strain evidence="7">CBS 366.77</strain>
    </source>
</reference>
<dbReference type="InterPro" id="IPR045863">
    <property type="entry name" value="CorA_TM1_TM2"/>
</dbReference>
<comment type="subcellular location">
    <subcellularLocation>
        <location evidence="1">Cell membrane</location>
        <topology evidence="1">Multi-pass membrane protein</topology>
    </subcellularLocation>
</comment>